<dbReference type="PANTHER" id="PTHR39173:SF1">
    <property type="entry name" value="ACETYLTRANSFERASE"/>
    <property type="match status" value="1"/>
</dbReference>
<dbReference type="Pfam" id="PF13302">
    <property type="entry name" value="Acetyltransf_3"/>
    <property type="match status" value="1"/>
</dbReference>
<dbReference type="Gene3D" id="3.40.630.30">
    <property type="match status" value="1"/>
</dbReference>
<gene>
    <name evidence="2" type="ORF">BJ987_005645</name>
</gene>
<sequence>MPKLIAPTTRLHHAWLEAHTEWGPGTHEDGFGLTPADETGSPDGFAAWVSRLIADTRTTYRWIVEDGRVCGGIALRQRFDDYVSWAGHIGFGIRPTARQRGLATWALRTILDTAQLLELDRVLLVCAADNIASAKTIERVGGTLEEIRDTEYGPARRYWIDLQPGTVTRSSHANPSTAS</sequence>
<protein>
    <submittedName>
        <fullName evidence="2">Acetyltransferase</fullName>
    </submittedName>
</protein>
<name>A0ABS4QP08_9NOCA</name>
<dbReference type="RefSeq" id="WP_209895819.1">
    <property type="nucleotide sequence ID" value="NZ_JAGGMR010000001.1"/>
</dbReference>
<dbReference type="InterPro" id="IPR000182">
    <property type="entry name" value="GNAT_dom"/>
</dbReference>
<evidence type="ECO:0000313" key="2">
    <source>
        <dbReference type="EMBL" id="MBP2192744.1"/>
    </source>
</evidence>
<dbReference type="EMBL" id="JAGGMR010000001">
    <property type="protein sequence ID" value="MBP2192744.1"/>
    <property type="molecule type" value="Genomic_DNA"/>
</dbReference>
<keyword evidence="3" id="KW-1185">Reference proteome</keyword>
<organism evidence="2 3">
    <name type="scientific">Nocardia goodfellowii</name>
    <dbReference type="NCBI Taxonomy" id="882446"/>
    <lineage>
        <taxon>Bacteria</taxon>
        <taxon>Bacillati</taxon>
        <taxon>Actinomycetota</taxon>
        <taxon>Actinomycetes</taxon>
        <taxon>Mycobacteriales</taxon>
        <taxon>Nocardiaceae</taxon>
        <taxon>Nocardia</taxon>
    </lineage>
</organism>
<accession>A0ABS4QP08</accession>
<comment type="caution">
    <text evidence="2">The sequence shown here is derived from an EMBL/GenBank/DDBJ whole genome shotgun (WGS) entry which is preliminary data.</text>
</comment>
<evidence type="ECO:0000259" key="1">
    <source>
        <dbReference type="PROSITE" id="PS51186"/>
    </source>
</evidence>
<dbReference type="SUPFAM" id="SSF55729">
    <property type="entry name" value="Acyl-CoA N-acyltransferases (Nat)"/>
    <property type="match status" value="1"/>
</dbReference>
<proteinExistence type="predicted"/>
<dbReference type="InterPro" id="IPR016181">
    <property type="entry name" value="Acyl_CoA_acyltransferase"/>
</dbReference>
<reference evidence="2 3" key="1">
    <citation type="submission" date="2021-03" db="EMBL/GenBank/DDBJ databases">
        <title>Sequencing the genomes of 1000 actinobacteria strains.</title>
        <authorList>
            <person name="Klenk H.-P."/>
        </authorList>
    </citation>
    <scope>NUCLEOTIDE SEQUENCE [LARGE SCALE GENOMIC DNA]</scope>
    <source>
        <strain evidence="2 3">DSM 45516</strain>
    </source>
</reference>
<dbReference type="Proteomes" id="UP001519325">
    <property type="component" value="Unassembled WGS sequence"/>
</dbReference>
<dbReference type="PANTHER" id="PTHR39173">
    <property type="entry name" value="ACETYLTRANSFERASE"/>
    <property type="match status" value="1"/>
</dbReference>
<evidence type="ECO:0000313" key="3">
    <source>
        <dbReference type="Proteomes" id="UP001519325"/>
    </source>
</evidence>
<feature type="domain" description="N-acetyltransferase" evidence="1">
    <location>
        <begin position="20"/>
        <end position="163"/>
    </location>
</feature>
<dbReference type="PROSITE" id="PS51186">
    <property type="entry name" value="GNAT"/>
    <property type="match status" value="1"/>
</dbReference>